<dbReference type="GeneID" id="59338207"/>
<reference evidence="4 5" key="1">
    <citation type="journal article" date="2020" name="Genomics">
        <title>Complete, high-quality genomes from long-read metagenomic sequencing of two wolf lichen thalli reveals enigmatic genome architecture.</title>
        <authorList>
            <person name="McKenzie S.K."/>
            <person name="Walston R.F."/>
            <person name="Allen J.L."/>
        </authorList>
    </citation>
    <scope>NUCLEOTIDE SEQUENCE [LARGE SCALE GENOMIC DNA]</scope>
    <source>
        <strain evidence="4">WasteWater1</strain>
    </source>
</reference>
<proteinExistence type="predicted"/>
<feature type="compositionally biased region" description="Basic and acidic residues" evidence="1">
    <location>
        <begin position="1"/>
        <end position="10"/>
    </location>
</feature>
<evidence type="ECO:0000256" key="1">
    <source>
        <dbReference type="SAM" id="MobiDB-lite"/>
    </source>
</evidence>
<dbReference type="PANTHER" id="PTHR42078:SF1">
    <property type="entry name" value="GLUCAN 1, 4-ALPHA-GLUCOSIDASE"/>
    <property type="match status" value="1"/>
</dbReference>
<feature type="region of interest" description="Disordered" evidence="1">
    <location>
        <begin position="624"/>
        <end position="671"/>
    </location>
</feature>
<feature type="compositionally biased region" description="Polar residues" evidence="1">
    <location>
        <begin position="65"/>
        <end position="74"/>
    </location>
</feature>
<evidence type="ECO:0000313" key="4">
    <source>
        <dbReference type="EMBL" id="KAF6225810.1"/>
    </source>
</evidence>
<accession>A0A8H6CLF3</accession>
<keyword evidence="2" id="KW-0812">Transmembrane</keyword>
<name>A0A8H6CLF3_9LECA</name>
<dbReference type="InterPro" id="IPR056722">
    <property type="entry name" value="DUF7820"/>
</dbReference>
<feature type="region of interest" description="Disordered" evidence="1">
    <location>
        <begin position="725"/>
        <end position="759"/>
    </location>
</feature>
<feature type="region of interest" description="Disordered" evidence="1">
    <location>
        <begin position="171"/>
        <end position="191"/>
    </location>
</feature>
<dbReference type="PANTHER" id="PTHR42078">
    <property type="entry name" value="GLUCAN 1, 4-ALPHA-GLUCOSIDASE"/>
    <property type="match status" value="1"/>
</dbReference>
<dbReference type="AlphaFoldDB" id="A0A8H6CLF3"/>
<evidence type="ECO:0000259" key="3">
    <source>
        <dbReference type="Pfam" id="PF25130"/>
    </source>
</evidence>
<organism evidence="4 5">
    <name type="scientific">Letharia lupina</name>
    <dbReference type="NCBI Taxonomy" id="560253"/>
    <lineage>
        <taxon>Eukaryota</taxon>
        <taxon>Fungi</taxon>
        <taxon>Dikarya</taxon>
        <taxon>Ascomycota</taxon>
        <taxon>Pezizomycotina</taxon>
        <taxon>Lecanoromycetes</taxon>
        <taxon>OSLEUM clade</taxon>
        <taxon>Lecanoromycetidae</taxon>
        <taxon>Lecanorales</taxon>
        <taxon>Lecanorineae</taxon>
        <taxon>Parmeliaceae</taxon>
        <taxon>Letharia</taxon>
    </lineage>
</organism>
<feature type="compositionally biased region" description="Low complexity" evidence="1">
    <location>
        <begin position="725"/>
        <end position="735"/>
    </location>
</feature>
<dbReference type="Pfam" id="PF25130">
    <property type="entry name" value="DUF7820"/>
    <property type="match status" value="1"/>
</dbReference>
<feature type="compositionally biased region" description="Low complexity" evidence="1">
    <location>
        <begin position="624"/>
        <end position="638"/>
    </location>
</feature>
<feature type="region of interest" description="Disordered" evidence="1">
    <location>
        <begin position="1"/>
        <end position="154"/>
    </location>
</feature>
<evidence type="ECO:0000256" key="2">
    <source>
        <dbReference type="SAM" id="Phobius"/>
    </source>
</evidence>
<keyword evidence="2" id="KW-0472">Membrane</keyword>
<keyword evidence="5" id="KW-1185">Reference proteome</keyword>
<dbReference type="Proteomes" id="UP000593566">
    <property type="component" value="Unassembled WGS sequence"/>
</dbReference>
<keyword evidence="2" id="KW-1133">Transmembrane helix</keyword>
<dbReference type="RefSeq" id="XP_037154519.1">
    <property type="nucleotide sequence ID" value="XM_037300671.1"/>
</dbReference>
<comment type="caution">
    <text evidence="4">The sequence shown here is derived from an EMBL/GenBank/DDBJ whole genome shotgun (WGS) entry which is preliminary data.</text>
</comment>
<feature type="domain" description="DUF7820" evidence="3">
    <location>
        <begin position="422"/>
        <end position="757"/>
    </location>
</feature>
<feature type="compositionally biased region" description="Polar residues" evidence="1">
    <location>
        <begin position="304"/>
        <end position="320"/>
    </location>
</feature>
<sequence length="759" mass="81983">MANQADRRSMLEIPSRARGSVRSSHTDVFSDEFALEPYEVTDGHYETPTDRDDGHDGTSLFVPSRRSSYRQQSFESRTRRSRGSQRSETSSSVAPTVDDHASRVSHGPRSVTSVSDLGSFTPALQRSTRTTPMSDFSRAQSPYRGAMGPSHPYGMYPQDIGLTRTPSIATTSTIRQPERSYSGPSGPTQPYGMYPQNTVPEDEQIPVAGFPGMDQDYQRHLGPDREDVDDLIGPDGYAEQLPPYTRFANGIPPKYTSGMGSVRRSGVPPNYISESGSIRRSAVPATPEDSQETLDSTRHHLNSSRDNASSTNPFGDSSTQLNSTAAISAIPKDEGGSFKERVREKSKSRVRVCCGVIPCWLLFVMSVVVILAVILGGGIGGMIAHKHIEEATRYNEPEAAHTVTASASSASAPTATVTATMMPSLPDAVPLASTPANLPALPTGTFAVSLTNSVSNTNSCLTNSAQSCAWDCATGANLSMVVTMAASNAPIISLSYETPSDGYVRYGSQPPQLKQPANLVLMKDKDDFNKGPAYVFQQQYDKVVIVHEGDIPGGIPNAKRSLLKRWFSDKGLENHGSLIGRQDDDEWTSDSIAKPVDRPWFCYWNNTILEGFIFVTQDASASASNASPSAAASSSGSSQFPGSRFKRQSPTSPASYPKSVKIEERRPLNPSQPYCKQMQILNTYQPGPVINPSTHLVNTVYLSETESQSLIQNQAMQGITGGPPLSAPAASPSGFPKKRGAMDKRFTPPSSCQCGWMDD</sequence>
<evidence type="ECO:0000313" key="5">
    <source>
        <dbReference type="Proteomes" id="UP000593566"/>
    </source>
</evidence>
<feature type="compositionally biased region" description="Polar residues" evidence="1">
    <location>
        <begin position="110"/>
        <end position="140"/>
    </location>
</feature>
<protein>
    <recommendedName>
        <fullName evidence="3">DUF7820 domain-containing protein</fullName>
    </recommendedName>
</protein>
<dbReference type="EMBL" id="JACCJB010000007">
    <property type="protein sequence ID" value="KAF6225810.1"/>
    <property type="molecule type" value="Genomic_DNA"/>
</dbReference>
<feature type="transmembrane region" description="Helical" evidence="2">
    <location>
        <begin position="360"/>
        <end position="384"/>
    </location>
</feature>
<feature type="region of interest" description="Disordered" evidence="1">
    <location>
        <begin position="257"/>
        <end position="320"/>
    </location>
</feature>
<feature type="compositionally biased region" description="Basic and acidic residues" evidence="1">
    <location>
        <begin position="41"/>
        <end position="56"/>
    </location>
</feature>
<gene>
    <name evidence="4" type="ORF">HO133_009812</name>
</gene>